<feature type="region of interest" description="Disordered" evidence="1">
    <location>
        <begin position="1"/>
        <end position="75"/>
    </location>
</feature>
<dbReference type="PATRIC" id="fig|1304279.3.peg.4659"/>
<proteinExistence type="predicted"/>
<dbReference type="HOGENOM" id="CLU_2667237_0_0_11"/>
<evidence type="ECO:0000256" key="1">
    <source>
        <dbReference type="SAM" id="MobiDB-lite"/>
    </source>
</evidence>
<protein>
    <submittedName>
        <fullName evidence="2">Uncharacterized protein</fullName>
    </submittedName>
</protein>
<reference evidence="2 3" key="1">
    <citation type="journal article" date="2013" name="Genome Announc.">
        <title>Whole-Genome Sequences of Four Clinical Isolates of Mycobacterium tuberculosis from Tamil Nadu, South India.</title>
        <authorList>
            <person name="Narayanan S."/>
            <person name="Deshpande U."/>
        </authorList>
    </citation>
    <scope>NUCLEOTIDE SEQUENCE [LARGE SCALE GENOMIC DNA]</scope>
    <source>
        <strain evidence="2 3">Haarlem/NITR202</strain>
    </source>
</reference>
<evidence type="ECO:0000313" key="2">
    <source>
        <dbReference type="EMBL" id="AGL24993.1"/>
    </source>
</evidence>
<gene>
    <name evidence="2" type="ORF">I917_24160</name>
</gene>
<dbReference type="BioCyc" id="MTUB1304279:G13AB-3262-MONOMER"/>
<sequence>MPAERAQDVAEEATLPPVAEPPPPAAPPVAEPPPPVAAPAPPGAPEPANGPSPEALSEGATPCEIAADELPQAGP</sequence>
<accession>R4M793</accession>
<organism evidence="2 3">
    <name type="scientific">Mycobacterium tuberculosis str. Haarlem/NITR202</name>
    <dbReference type="NCBI Taxonomy" id="1304279"/>
    <lineage>
        <taxon>Bacteria</taxon>
        <taxon>Bacillati</taxon>
        <taxon>Actinomycetota</taxon>
        <taxon>Actinomycetes</taxon>
        <taxon>Mycobacteriales</taxon>
        <taxon>Mycobacteriaceae</taxon>
        <taxon>Mycobacterium</taxon>
        <taxon>Mycobacterium tuberculosis complex</taxon>
    </lineage>
</organism>
<feature type="compositionally biased region" description="Pro residues" evidence="1">
    <location>
        <begin position="18"/>
        <end position="50"/>
    </location>
</feature>
<dbReference type="Proteomes" id="UP000013563">
    <property type="component" value="Chromosome"/>
</dbReference>
<dbReference type="KEGG" id="mtuh:I917_24160"/>
<name>R4M793_MYCTX</name>
<dbReference type="EMBL" id="CP004886">
    <property type="protein sequence ID" value="AGL24993.1"/>
    <property type="molecule type" value="Genomic_DNA"/>
</dbReference>
<evidence type="ECO:0000313" key="3">
    <source>
        <dbReference type="Proteomes" id="UP000013563"/>
    </source>
</evidence>
<dbReference type="AlphaFoldDB" id="R4M793"/>